<evidence type="ECO:0000256" key="1">
    <source>
        <dbReference type="ARBA" id="ARBA00004141"/>
    </source>
</evidence>
<keyword evidence="5 10" id="KW-0521">NADP</keyword>
<keyword evidence="4 10" id="KW-0812">Transmembrane</keyword>
<evidence type="ECO:0000259" key="11">
    <source>
        <dbReference type="Pfam" id="PF03015"/>
    </source>
</evidence>
<gene>
    <name evidence="13" type="primary">FAR</name>
</gene>
<evidence type="ECO:0000259" key="12">
    <source>
        <dbReference type="Pfam" id="PF07993"/>
    </source>
</evidence>
<dbReference type="GO" id="GO:0102965">
    <property type="term" value="F:alcohol-forming long-chain fatty acyl-CoA reductase activity"/>
    <property type="evidence" value="ECO:0007669"/>
    <property type="project" value="UniProtKB-EC"/>
</dbReference>
<feature type="transmembrane region" description="Helical" evidence="10">
    <location>
        <begin position="357"/>
        <end position="381"/>
    </location>
</feature>
<keyword evidence="3 10" id="KW-0444">Lipid biosynthesis</keyword>
<comment type="subcellular location">
    <subcellularLocation>
        <location evidence="1">Membrane</location>
        <topology evidence="1">Multi-pass membrane protein</topology>
    </subcellularLocation>
</comment>
<sequence length="522" mass="59122">MAENAGSAIAEFYKGRSVLITGATGFMGKVLVEKLLFGCPDLSRIYVLIRNKRGLPPALRLEEMFKAPLFDRLRVGHPERFSKVTAVEGDVCLADLGLSASSRATLVTHVSVVFHCAASLRLEAGLKELVNANLEGTHRVLQLCSQLQHIKMMLHLSTAFCHVDVVEMEERVYSSDINPHDVINLTKWMDGQSMDQVTQRLISPHPNCYTYTKRLSETLVDQSRKQIPVAIARPSIVTPSIEEPMPGWVDNLNGPMGLLVGGGKGVIRTMHCRGELCAQVIPVDKAINAIIAFVPTAVAIYDKNRNAETPVLNITQEGFVDPVTWSEVLDKGKSLCWNHPFEMMLWYPNGSIHSSYALHYLCALLFHWLPAYFIDILMLVFQQKTFMVRIQTRIQEGLRVLQYFTTKEWKFHNRNLHKLDKSMSGVDKAVFPIGAPADFQLETYLKDCILGARLYLMKENPATLPRQRWVIRGLYVLDRLVTMLFYLFIMRIIYNNSHYVLRFFNSSTTGAVSLTPFNTRIK</sequence>
<evidence type="ECO:0000256" key="6">
    <source>
        <dbReference type="ARBA" id="ARBA00022989"/>
    </source>
</evidence>
<dbReference type="OrthoDB" id="429813at2759"/>
<evidence type="ECO:0000256" key="5">
    <source>
        <dbReference type="ARBA" id="ARBA00022857"/>
    </source>
</evidence>
<dbReference type="InterPro" id="IPR036291">
    <property type="entry name" value="NAD(P)-bd_dom_sf"/>
</dbReference>
<feature type="domain" description="Thioester reductase (TE)" evidence="12">
    <location>
        <begin position="20"/>
        <end position="290"/>
    </location>
</feature>
<dbReference type="GO" id="GO:0035336">
    <property type="term" value="P:long-chain fatty-acyl-CoA metabolic process"/>
    <property type="evidence" value="ECO:0007669"/>
    <property type="project" value="TreeGrafter"/>
</dbReference>
<keyword evidence="10" id="KW-0560">Oxidoreductase</keyword>
<dbReference type="InterPro" id="IPR013120">
    <property type="entry name" value="FAR_NAD-bd"/>
</dbReference>
<evidence type="ECO:0000256" key="4">
    <source>
        <dbReference type="ARBA" id="ARBA00022692"/>
    </source>
</evidence>
<dbReference type="PANTHER" id="PTHR11011:SF12">
    <property type="entry name" value="FATTY ACYL-COA REDUCTASE"/>
    <property type="match status" value="1"/>
</dbReference>
<dbReference type="Gene3D" id="3.40.50.720">
    <property type="entry name" value="NAD(P)-binding Rossmann-like Domain"/>
    <property type="match status" value="1"/>
</dbReference>
<accession>A0A3S7L4F2</accession>
<dbReference type="AlphaFoldDB" id="A0A3S7L4F2"/>
<feature type="transmembrane region" description="Helical" evidence="10">
    <location>
        <begin position="476"/>
        <end position="494"/>
    </location>
</feature>
<comment type="catalytic activity">
    <reaction evidence="9 10">
        <text>a long-chain fatty acyl-CoA + 2 NADPH + 2 H(+) = a long-chain primary fatty alcohol + 2 NADP(+) + CoA</text>
        <dbReference type="Rhea" id="RHEA:52716"/>
        <dbReference type="ChEBI" id="CHEBI:15378"/>
        <dbReference type="ChEBI" id="CHEBI:57287"/>
        <dbReference type="ChEBI" id="CHEBI:57783"/>
        <dbReference type="ChEBI" id="CHEBI:58349"/>
        <dbReference type="ChEBI" id="CHEBI:77396"/>
        <dbReference type="ChEBI" id="CHEBI:83139"/>
        <dbReference type="EC" id="1.2.1.84"/>
    </reaction>
</comment>
<keyword evidence="7 10" id="KW-0443">Lipid metabolism</keyword>
<comment type="function">
    <text evidence="10">Catalyzes the reduction of fatty acyl-CoA to fatty alcohols.</text>
</comment>
<dbReference type="InterPro" id="IPR033640">
    <property type="entry name" value="FAR_C"/>
</dbReference>
<dbReference type="EMBL" id="MG573159">
    <property type="protein sequence ID" value="AWJ25021.1"/>
    <property type="molecule type" value="mRNA"/>
</dbReference>
<evidence type="ECO:0000256" key="10">
    <source>
        <dbReference type="RuleBase" id="RU363097"/>
    </source>
</evidence>
<dbReference type="Pfam" id="PF03015">
    <property type="entry name" value="Sterile"/>
    <property type="match status" value="1"/>
</dbReference>
<evidence type="ECO:0000256" key="8">
    <source>
        <dbReference type="ARBA" id="ARBA00023136"/>
    </source>
</evidence>
<dbReference type="CDD" id="cd09071">
    <property type="entry name" value="FAR_C"/>
    <property type="match status" value="1"/>
</dbReference>
<evidence type="ECO:0000256" key="3">
    <source>
        <dbReference type="ARBA" id="ARBA00022516"/>
    </source>
</evidence>
<dbReference type="Pfam" id="PF07993">
    <property type="entry name" value="NAD_binding_4"/>
    <property type="match status" value="1"/>
</dbReference>
<dbReference type="GO" id="GO:0080019">
    <property type="term" value="F:alcohol-forming very long-chain fatty acyl-CoA reductase activity"/>
    <property type="evidence" value="ECO:0007669"/>
    <property type="project" value="InterPro"/>
</dbReference>
<dbReference type="CDD" id="cd05236">
    <property type="entry name" value="FAR-N_SDR_e"/>
    <property type="match status" value="1"/>
</dbReference>
<evidence type="ECO:0000256" key="9">
    <source>
        <dbReference type="ARBA" id="ARBA00052530"/>
    </source>
</evidence>
<organism evidence="13">
    <name type="scientific">Nilaparvata lugens</name>
    <name type="common">Brown planthopper</name>
    <dbReference type="NCBI Taxonomy" id="108931"/>
    <lineage>
        <taxon>Eukaryota</taxon>
        <taxon>Metazoa</taxon>
        <taxon>Ecdysozoa</taxon>
        <taxon>Arthropoda</taxon>
        <taxon>Hexapoda</taxon>
        <taxon>Insecta</taxon>
        <taxon>Pterygota</taxon>
        <taxon>Neoptera</taxon>
        <taxon>Paraneoptera</taxon>
        <taxon>Hemiptera</taxon>
        <taxon>Auchenorrhyncha</taxon>
        <taxon>Fulgoroidea</taxon>
        <taxon>Delphacidae</taxon>
        <taxon>Delphacinae</taxon>
        <taxon>Nilaparvata</taxon>
    </lineage>
</organism>
<dbReference type="EC" id="1.2.1.84" evidence="10"/>
<reference evidence="13" key="1">
    <citation type="submission" date="2017-11" db="EMBL/GenBank/DDBJ databases">
        <title>Key genes required for floating on the water in brown planthopper, Nilaparvata lugens.</title>
        <authorList>
            <person name="Li D.-T."/>
            <person name="Zhang C.-X."/>
        </authorList>
    </citation>
    <scope>NUCLEOTIDE SEQUENCE</scope>
    <source>
        <strain evidence="13">NlFAR4</strain>
    </source>
</reference>
<keyword evidence="8 10" id="KW-0472">Membrane</keyword>
<evidence type="ECO:0000256" key="7">
    <source>
        <dbReference type="ARBA" id="ARBA00023098"/>
    </source>
</evidence>
<dbReference type="SUPFAM" id="SSF51735">
    <property type="entry name" value="NAD(P)-binding Rossmann-fold domains"/>
    <property type="match status" value="1"/>
</dbReference>
<evidence type="ECO:0000313" key="13">
    <source>
        <dbReference type="EMBL" id="AWJ25021.1"/>
    </source>
</evidence>
<protein>
    <recommendedName>
        <fullName evidence="10">Fatty acyl-CoA reductase</fullName>
        <ecNumber evidence="10">1.2.1.84</ecNumber>
    </recommendedName>
</protein>
<evidence type="ECO:0000256" key="2">
    <source>
        <dbReference type="ARBA" id="ARBA00005928"/>
    </source>
</evidence>
<feature type="domain" description="Fatty acyl-CoA reductase C-terminal" evidence="11">
    <location>
        <begin position="366"/>
        <end position="459"/>
    </location>
</feature>
<name>A0A3S7L4F2_NILLU</name>
<proteinExistence type="evidence at transcript level"/>
<dbReference type="InterPro" id="IPR026055">
    <property type="entry name" value="FAR"/>
</dbReference>
<dbReference type="GO" id="GO:0005777">
    <property type="term" value="C:peroxisome"/>
    <property type="evidence" value="ECO:0007669"/>
    <property type="project" value="TreeGrafter"/>
</dbReference>
<comment type="similarity">
    <text evidence="2 10">Belongs to the fatty acyl-CoA reductase family.</text>
</comment>
<keyword evidence="6 10" id="KW-1133">Transmembrane helix</keyword>
<dbReference type="PANTHER" id="PTHR11011">
    <property type="entry name" value="MALE STERILITY PROTEIN 2-RELATED"/>
    <property type="match status" value="1"/>
</dbReference>
<dbReference type="FunFam" id="3.40.50.720:FF:000143">
    <property type="entry name" value="Fatty acyl-CoA reductase"/>
    <property type="match status" value="1"/>
</dbReference>
<dbReference type="GO" id="GO:0016020">
    <property type="term" value="C:membrane"/>
    <property type="evidence" value="ECO:0007669"/>
    <property type="project" value="UniProtKB-SubCell"/>
</dbReference>